<dbReference type="Gene3D" id="3.40.50.261">
    <property type="entry name" value="Succinyl-CoA synthetase domains"/>
    <property type="match status" value="1"/>
</dbReference>
<gene>
    <name evidence="7" type="primary">sucC</name>
    <name evidence="10" type="ORF">CWR45_10985</name>
</gene>
<dbReference type="PANTHER" id="PTHR11815:SF10">
    <property type="entry name" value="SUCCINATE--COA LIGASE [GDP-FORMING] SUBUNIT BETA, MITOCHONDRIAL"/>
    <property type="match status" value="1"/>
</dbReference>
<evidence type="ECO:0000313" key="11">
    <source>
        <dbReference type="Proteomes" id="UP000256520"/>
    </source>
</evidence>
<dbReference type="Proteomes" id="UP000256520">
    <property type="component" value="Unassembled WGS sequence"/>
</dbReference>
<dbReference type="GO" id="GO:0042709">
    <property type="term" value="C:succinate-CoA ligase complex"/>
    <property type="evidence" value="ECO:0007669"/>
    <property type="project" value="UniProtKB-ARBA"/>
</dbReference>
<dbReference type="GO" id="GO:0000287">
    <property type="term" value="F:magnesium ion binding"/>
    <property type="evidence" value="ECO:0007669"/>
    <property type="project" value="UniProtKB-UniRule"/>
</dbReference>
<keyword evidence="6 7" id="KW-0460">Magnesium</keyword>
<dbReference type="FunFam" id="3.40.50.261:FF:000001">
    <property type="entry name" value="Succinate--CoA ligase [ADP-forming] subunit beta"/>
    <property type="match status" value="1"/>
</dbReference>
<keyword evidence="3 7" id="KW-0436">Ligase</keyword>
<dbReference type="GO" id="GO:0004775">
    <property type="term" value="F:succinate-CoA ligase (ADP-forming) activity"/>
    <property type="evidence" value="ECO:0007669"/>
    <property type="project" value="UniProtKB-UniRule"/>
</dbReference>
<dbReference type="GO" id="GO:0005524">
    <property type="term" value="F:ATP binding"/>
    <property type="evidence" value="ECO:0007669"/>
    <property type="project" value="UniProtKB-UniRule"/>
</dbReference>
<comment type="subunit">
    <text evidence="7">Heterotetramer of two alpha and two beta subunits.</text>
</comment>
<dbReference type="InterPro" id="IPR005809">
    <property type="entry name" value="Succ_CoA_ligase-like_bsu"/>
</dbReference>
<evidence type="ECO:0000256" key="3">
    <source>
        <dbReference type="ARBA" id="ARBA00022598"/>
    </source>
</evidence>
<dbReference type="InterPro" id="IPR013650">
    <property type="entry name" value="ATP-grasp_succ-CoA_synth-type"/>
</dbReference>
<evidence type="ECO:0000256" key="2">
    <source>
        <dbReference type="ARBA" id="ARBA00022532"/>
    </source>
</evidence>
<sequence>MNIHEYQGKELLREFGVKVPNGFVAFTVDEAVEAAEKLGTNVTVVKAQIHAGGRGKAGGVKVAKSLDEVRTYANEILGKTLVTHQTGPAGKEVKRLLIEEGCDIQKEYYVGVVLDRATSRVVMMASEEGGTEIEEVAEETPEKIFKEVIDPAIGLSPYQARRLAFNINIPNELINKAVQFMTSLYQAFVEKDCSIAEINPLVTTGDGEVLALDAKLNFDDNALYRHKDIQELRDLEEEDEKEIEASKYDLSYISLDGNIGCMVNGAGLAMSTMDIIKHYGGDPANFLDVGGGATAEKVTEAFKIILSDTNVKGIFVNIFGGIMKCDVIAEGVVEATKQVGLEIPLVVRLEGTNVDLGKNILKESGLNITAADSMADGAEKIVSLVK</sequence>
<reference evidence="11" key="1">
    <citation type="submission" date="2017-11" db="EMBL/GenBank/DDBJ databases">
        <authorList>
            <person name="Zhu W."/>
        </authorList>
    </citation>
    <scope>NUCLEOTIDE SEQUENCE [LARGE SCALE GENOMIC DNA]</scope>
    <source>
        <strain evidence="11">CAU 1051</strain>
    </source>
</reference>
<dbReference type="EMBL" id="PIOD01000011">
    <property type="protein sequence ID" value="RDW17849.1"/>
    <property type="molecule type" value="Genomic_DNA"/>
</dbReference>
<comment type="catalytic activity">
    <reaction evidence="7">
        <text>GTP + succinate + CoA = succinyl-CoA + GDP + phosphate</text>
        <dbReference type="Rhea" id="RHEA:22120"/>
        <dbReference type="ChEBI" id="CHEBI:30031"/>
        <dbReference type="ChEBI" id="CHEBI:37565"/>
        <dbReference type="ChEBI" id="CHEBI:43474"/>
        <dbReference type="ChEBI" id="CHEBI:57287"/>
        <dbReference type="ChEBI" id="CHEBI:57292"/>
        <dbReference type="ChEBI" id="CHEBI:58189"/>
    </reaction>
</comment>
<feature type="domain" description="ATP-grasp" evidence="9">
    <location>
        <begin position="9"/>
        <end position="227"/>
    </location>
</feature>
<evidence type="ECO:0000256" key="4">
    <source>
        <dbReference type="ARBA" id="ARBA00022723"/>
    </source>
</evidence>
<dbReference type="Pfam" id="PF08442">
    <property type="entry name" value="ATP-grasp_2"/>
    <property type="match status" value="1"/>
</dbReference>
<dbReference type="GO" id="GO:0006099">
    <property type="term" value="P:tricarboxylic acid cycle"/>
    <property type="evidence" value="ECO:0007669"/>
    <property type="project" value="UniProtKB-UniRule"/>
</dbReference>
<dbReference type="GO" id="GO:0005829">
    <property type="term" value="C:cytosol"/>
    <property type="evidence" value="ECO:0007669"/>
    <property type="project" value="TreeGrafter"/>
</dbReference>
<dbReference type="NCBIfam" id="TIGR01016">
    <property type="entry name" value="sucCoAbeta"/>
    <property type="match status" value="1"/>
</dbReference>
<comment type="catalytic activity">
    <reaction evidence="7">
        <text>succinate + ATP + CoA = succinyl-CoA + ADP + phosphate</text>
        <dbReference type="Rhea" id="RHEA:17661"/>
        <dbReference type="ChEBI" id="CHEBI:30031"/>
        <dbReference type="ChEBI" id="CHEBI:30616"/>
        <dbReference type="ChEBI" id="CHEBI:43474"/>
        <dbReference type="ChEBI" id="CHEBI:57287"/>
        <dbReference type="ChEBI" id="CHEBI:57292"/>
        <dbReference type="ChEBI" id="CHEBI:456216"/>
        <dbReference type="EC" id="6.2.1.5"/>
    </reaction>
</comment>
<feature type="binding site" evidence="7">
    <location>
        <position position="99"/>
    </location>
    <ligand>
        <name>ATP</name>
        <dbReference type="ChEBI" id="CHEBI:30616"/>
    </ligand>
</feature>
<proteinExistence type="inferred from homology"/>
<comment type="caution">
    <text evidence="10">The sequence shown here is derived from an EMBL/GenBank/DDBJ whole genome shotgun (WGS) entry which is preliminary data.</text>
</comment>
<protein>
    <recommendedName>
        <fullName evidence="7">Succinate--CoA ligase [ADP-forming] subunit beta</fullName>
        <ecNumber evidence="7">6.2.1.5</ecNumber>
    </recommendedName>
    <alternativeName>
        <fullName evidence="7">Succinyl-CoA synthetase subunit beta</fullName>
        <shortName evidence="7">SCS-beta</shortName>
    </alternativeName>
</protein>
<name>A0A3D8PRQ4_9BACI</name>
<dbReference type="PROSITE" id="PS50975">
    <property type="entry name" value="ATP_GRASP"/>
    <property type="match status" value="1"/>
</dbReference>
<evidence type="ECO:0000256" key="1">
    <source>
        <dbReference type="ARBA" id="ARBA00009182"/>
    </source>
</evidence>
<evidence type="ECO:0000256" key="7">
    <source>
        <dbReference type="HAMAP-Rule" id="MF_00558"/>
    </source>
</evidence>
<evidence type="ECO:0000256" key="5">
    <source>
        <dbReference type="ARBA" id="ARBA00022741"/>
    </source>
</evidence>
<evidence type="ECO:0000256" key="8">
    <source>
        <dbReference type="PROSITE-ProRule" id="PRU00409"/>
    </source>
</evidence>
<dbReference type="HAMAP" id="MF_00558">
    <property type="entry name" value="Succ_CoA_beta"/>
    <property type="match status" value="1"/>
</dbReference>
<organism evidence="10 11">
    <name type="scientific">Oceanobacillus chungangensis</name>
    <dbReference type="NCBI Taxonomy" id="1229152"/>
    <lineage>
        <taxon>Bacteria</taxon>
        <taxon>Bacillati</taxon>
        <taxon>Bacillota</taxon>
        <taxon>Bacilli</taxon>
        <taxon>Bacillales</taxon>
        <taxon>Bacillaceae</taxon>
        <taxon>Oceanobacillus</taxon>
    </lineage>
</organism>
<dbReference type="UniPathway" id="UPA00223">
    <property type="reaction ID" value="UER00999"/>
</dbReference>
<dbReference type="SUPFAM" id="SSF52210">
    <property type="entry name" value="Succinyl-CoA synthetase domains"/>
    <property type="match status" value="1"/>
</dbReference>
<dbReference type="InterPro" id="IPR011761">
    <property type="entry name" value="ATP-grasp"/>
</dbReference>
<feature type="binding site" evidence="7">
    <location>
        <position position="102"/>
    </location>
    <ligand>
        <name>ATP</name>
        <dbReference type="ChEBI" id="CHEBI:30616"/>
    </ligand>
</feature>
<dbReference type="FunFam" id="3.30.1490.20:FF:000002">
    <property type="entry name" value="Succinate--CoA ligase [ADP-forming] subunit beta"/>
    <property type="match status" value="1"/>
</dbReference>
<dbReference type="PROSITE" id="PS01217">
    <property type="entry name" value="SUCCINYL_COA_LIG_3"/>
    <property type="match status" value="1"/>
</dbReference>
<evidence type="ECO:0000256" key="6">
    <source>
        <dbReference type="ARBA" id="ARBA00022842"/>
    </source>
</evidence>
<feature type="binding site" evidence="7">
    <location>
        <position position="107"/>
    </location>
    <ligand>
        <name>ATP</name>
        <dbReference type="ChEBI" id="CHEBI:30616"/>
    </ligand>
</feature>
<dbReference type="GO" id="GO:0004776">
    <property type="term" value="F:succinate-CoA ligase (GDP-forming) activity"/>
    <property type="evidence" value="ECO:0007669"/>
    <property type="project" value="RHEA"/>
</dbReference>
<comment type="function">
    <text evidence="7">Succinyl-CoA synthetase functions in the citric acid cycle (TCA), coupling the hydrolysis of succinyl-CoA to the synthesis of either ATP or GTP and thus represents the only step of substrate-level phosphorylation in the TCA. The beta subunit provides nucleotide specificity of the enzyme and binds the substrate succinate, while the binding sites for coenzyme A and phosphate are found in the alpha subunit.</text>
</comment>
<evidence type="ECO:0000259" key="9">
    <source>
        <dbReference type="PROSITE" id="PS50975"/>
    </source>
</evidence>
<feature type="binding site" evidence="7">
    <location>
        <position position="213"/>
    </location>
    <ligand>
        <name>Mg(2+)</name>
        <dbReference type="ChEBI" id="CHEBI:18420"/>
    </ligand>
</feature>
<dbReference type="Gene3D" id="3.30.470.20">
    <property type="entry name" value="ATP-grasp fold, B domain"/>
    <property type="match status" value="1"/>
</dbReference>
<comment type="similarity">
    <text evidence="1 7">Belongs to the succinate/malate CoA ligase beta subunit family.</text>
</comment>
<dbReference type="InterPro" id="IPR005811">
    <property type="entry name" value="SUCC_ACL_C"/>
</dbReference>
<feature type="binding site" evidence="7">
    <location>
        <position position="199"/>
    </location>
    <ligand>
        <name>Mg(2+)</name>
        <dbReference type="ChEBI" id="CHEBI:18420"/>
    </ligand>
</feature>
<evidence type="ECO:0000313" key="10">
    <source>
        <dbReference type="EMBL" id="RDW17849.1"/>
    </source>
</evidence>
<keyword evidence="11" id="KW-1185">Reference proteome</keyword>
<dbReference type="PIRSF" id="PIRSF001554">
    <property type="entry name" value="SucCS_beta"/>
    <property type="match status" value="1"/>
</dbReference>
<keyword evidence="5 7" id="KW-0547">Nucleotide-binding</keyword>
<keyword evidence="4 7" id="KW-0479">Metal-binding</keyword>
<dbReference type="EC" id="6.2.1.5" evidence="7"/>
<dbReference type="InterPro" id="IPR016102">
    <property type="entry name" value="Succinyl-CoA_synth-like"/>
</dbReference>
<comment type="cofactor">
    <cofactor evidence="7">
        <name>Mg(2+)</name>
        <dbReference type="ChEBI" id="CHEBI:18420"/>
    </cofactor>
    <text evidence="7">Binds 1 Mg(2+) ion per subunit.</text>
</comment>
<dbReference type="Gene3D" id="3.30.1490.20">
    <property type="entry name" value="ATP-grasp fold, A domain"/>
    <property type="match status" value="1"/>
</dbReference>
<dbReference type="PANTHER" id="PTHR11815">
    <property type="entry name" value="SUCCINYL-COA SYNTHETASE BETA CHAIN"/>
    <property type="match status" value="1"/>
</dbReference>
<feature type="binding site" evidence="7">
    <location>
        <position position="46"/>
    </location>
    <ligand>
        <name>ATP</name>
        <dbReference type="ChEBI" id="CHEBI:30616"/>
    </ligand>
</feature>
<dbReference type="FunFam" id="3.30.470.20:FF:000002">
    <property type="entry name" value="Succinate--CoA ligase [ADP-forming] subunit beta"/>
    <property type="match status" value="1"/>
</dbReference>
<comment type="pathway">
    <text evidence="7">Carbohydrate metabolism; tricarboxylic acid cycle; succinate from succinyl-CoA (ligase route): step 1/1.</text>
</comment>
<feature type="binding site" evidence="7">
    <location>
        <begin position="321"/>
        <end position="323"/>
    </location>
    <ligand>
        <name>substrate</name>
        <note>ligand shared with subunit alpha</note>
    </ligand>
</feature>
<dbReference type="RefSeq" id="WP_115749915.1">
    <property type="nucleotide sequence ID" value="NZ_PIOD01000011.1"/>
</dbReference>
<feature type="binding site" evidence="7">
    <location>
        <position position="264"/>
    </location>
    <ligand>
        <name>substrate</name>
        <note>ligand shared with subunit alpha</note>
    </ligand>
</feature>
<feature type="binding site" evidence="7">
    <location>
        <begin position="53"/>
        <end position="55"/>
    </location>
    <ligand>
        <name>ATP</name>
        <dbReference type="ChEBI" id="CHEBI:30616"/>
    </ligand>
</feature>
<dbReference type="OrthoDB" id="9802602at2"/>
<dbReference type="AlphaFoldDB" id="A0A3D8PRQ4"/>
<dbReference type="NCBIfam" id="NF001913">
    <property type="entry name" value="PRK00696.1"/>
    <property type="match status" value="1"/>
</dbReference>
<keyword evidence="2 7" id="KW-0816">Tricarboxylic acid cycle</keyword>
<dbReference type="GO" id="GO:0006104">
    <property type="term" value="P:succinyl-CoA metabolic process"/>
    <property type="evidence" value="ECO:0007669"/>
    <property type="project" value="TreeGrafter"/>
</dbReference>
<dbReference type="InterPro" id="IPR017866">
    <property type="entry name" value="Succ-CoA_synthase_bsu_CS"/>
</dbReference>
<accession>A0A3D8PRQ4</accession>
<dbReference type="Pfam" id="PF00549">
    <property type="entry name" value="Ligase_CoA"/>
    <property type="match status" value="1"/>
</dbReference>
<keyword evidence="7 8" id="KW-0067">ATP-binding</keyword>
<dbReference type="SUPFAM" id="SSF56059">
    <property type="entry name" value="Glutathione synthetase ATP-binding domain-like"/>
    <property type="match status" value="1"/>
</dbReference>
<dbReference type="InterPro" id="IPR013815">
    <property type="entry name" value="ATP_grasp_subdomain_1"/>
</dbReference>